<keyword evidence="8" id="KW-1185">Reference proteome</keyword>
<dbReference type="GO" id="GO:0003677">
    <property type="term" value="F:DNA binding"/>
    <property type="evidence" value="ECO:0007669"/>
    <property type="project" value="UniProtKB-KW"/>
</dbReference>
<feature type="domain" description="HTH crp-type" evidence="6">
    <location>
        <begin position="134"/>
        <end position="208"/>
    </location>
</feature>
<dbReference type="RefSeq" id="WP_034238037.1">
    <property type="nucleotide sequence ID" value="NZ_AQRA01000001.1"/>
</dbReference>
<dbReference type="Gene3D" id="1.10.10.10">
    <property type="entry name" value="Winged helix-like DNA-binding domain superfamily/Winged helix DNA-binding domain"/>
    <property type="match status" value="1"/>
</dbReference>
<evidence type="ECO:0000256" key="1">
    <source>
        <dbReference type="ARBA" id="ARBA00023015"/>
    </source>
</evidence>
<dbReference type="InterPro" id="IPR014710">
    <property type="entry name" value="RmlC-like_jellyroll"/>
</dbReference>
<keyword evidence="2" id="KW-0238">DNA-binding</keyword>
<keyword evidence="4" id="KW-0175">Coiled coil</keyword>
<keyword evidence="3" id="KW-0804">Transcription</keyword>
<dbReference type="eggNOG" id="COG0664">
    <property type="taxonomic scope" value="Bacteria"/>
</dbReference>
<dbReference type="InterPro" id="IPR018490">
    <property type="entry name" value="cNMP-bd_dom_sf"/>
</dbReference>
<comment type="caution">
    <text evidence="7">The sequence shown here is derived from an EMBL/GenBank/DDBJ whole genome shotgun (WGS) entry which is preliminary data.</text>
</comment>
<evidence type="ECO:0000259" key="5">
    <source>
        <dbReference type="PROSITE" id="PS50042"/>
    </source>
</evidence>
<sequence length="217" mass="25480">MCFELLNILVENNQYKCNIYYQNEIIKSTGACSKKIYLIKNGVMKIGCFTDPGEEVVLIILTKNQVFGASSIFIDFCSYCMYESLSEETKVYEFDKNIIQKTIKKSPNLYKDFLSILGKEYQEYENRIKTLQIQSAELRLIKVLFEFKEKFGGPYNSEKIVINSPLNQNELSNYIRVSRVTTNKIINKFNNNHLLEYSNKSIIIKKSFFENYKQYNI</sequence>
<reference evidence="7 8" key="1">
    <citation type="submission" date="2014-04" db="EMBL/GenBank/DDBJ databases">
        <title>Aquimarina sp. 22II-S11-z7 Genome Sequencing.</title>
        <authorList>
            <person name="Lai Q."/>
        </authorList>
    </citation>
    <scope>NUCLEOTIDE SEQUENCE [LARGE SCALE GENOMIC DNA]</scope>
    <source>
        <strain evidence="7 8">22II-S11-z7</strain>
    </source>
</reference>
<feature type="coiled-coil region" evidence="4">
    <location>
        <begin position="114"/>
        <end position="141"/>
    </location>
</feature>
<evidence type="ECO:0000313" key="7">
    <source>
        <dbReference type="EMBL" id="EZH75501.1"/>
    </source>
</evidence>
<dbReference type="Pfam" id="PF13545">
    <property type="entry name" value="HTH_Crp_2"/>
    <property type="match status" value="1"/>
</dbReference>
<protein>
    <recommendedName>
        <fullName evidence="9">Crp/Fnr family transcriptional regulator</fullName>
    </recommendedName>
</protein>
<dbReference type="SUPFAM" id="SSF46785">
    <property type="entry name" value="Winged helix' DNA-binding domain"/>
    <property type="match status" value="1"/>
</dbReference>
<dbReference type="EMBL" id="AQRA01000001">
    <property type="protein sequence ID" value="EZH75501.1"/>
    <property type="molecule type" value="Genomic_DNA"/>
</dbReference>
<dbReference type="AlphaFoldDB" id="A0A023BZL4"/>
<dbReference type="STRING" id="1317122.ATO12_01595"/>
<dbReference type="GO" id="GO:0006355">
    <property type="term" value="P:regulation of DNA-templated transcription"/>
    <property type="evidence" value="ECO:0007669"/>
    <property type="project" value="InterPro"/>
</dbReference>
<evidence type="ECO:0008006" key="9">
    <source>
        <dbReference type="Google" id="ProtNLM"/>
    </source>
</evidence>
<dbReference type="InterPro" id="IPR036388">
    <property type="entry name" value="WH-like_DNA-bd_sf"/>
</dbReference>
<accession>A0A023BZL4</accession>
<feature type="domain" description="Cyclic nucleotide-binding" evidence="5">
    <location>
        <begin position="20"/>
        <end position="120"/>
    </location>
</feature>
<dbReference type="InterPro" id="IPR036390">
    <property type="entry name" value="WH_DNA-bd_sf"/>
</dbReference>
<evidence type="ECO:0000256" key="3">
    <source>
        <dbReference type="ARBA" id="ARBA00023163"/>
    </source>
</evidence>
<dbReference type="Pfam" id="PF00027">
    <property type="entry name" value="cNMP_binding"/>
    <property type="match status" value="1"/>
</dbReference>
<dbReference type="PROSITE" id="PS50042">
    <property type="entry name" value="CNMP_BINDING_3"/>
    <property type="match status" value="1"/>
</dbReference>
<gene>
    <name evidence="7" type="ORF">ATO12_01595</name>
</gene>
<name>A0A023BZL4_9FLAO</name>
<keyword evidence="1" id="KW-0805">Transcription regulation</keyword>
<dbReference type="Gene3D" id="2.60.120.10">
    <property type="entry name" value="Jelly Rolls"/>
    <property type="match status" value="1"/>
</dbReference>
<dbReference type="SUPFAM" id="SSF51206">
    <property type="entry name" value="cAMP-binding domain-like"/>
    <property type="match status" value="1"/>
</dbReference>
<evidence type="ECO:0000259" key="6">
    <source>
        <dbReference type="PROSITE" id="PS51063"/>
    </source>
</evidence>
<organism evidence="7 8">
    <name type="scientific">Aquimarina atlantica</name>
    <dbReference type="NCBI Taxonomy" id="1317122"/>
    <lineage>
        <taxon>Bacteria</taxon>
        <taxon>Pseudomonadati</taxon>
        <taxon>Bacteroidota</taxon>
        <taxon>Flavobacteriia</taxon>
        <taxon>Flavobacteriales</taxon>
        <taxon>Flavobacteriaceae</taxon>
        <taxon>Aquimarina</taxon>
    </lineage>
</organism>
<evidence type="ECO:0000256" key="2">
    <source>
        <dbReference type="ARBA" id="ARBA00023125"/>
    </source>
</evidence>
<evidence type="ECO:0000313" key="8">
    <source>
        <dbReference type="Proteomes" id="UP000023541"/>
    </source>
</evidence>
<dbReference type="Proteomes" id="UP000023541">
    <property type="component" value="Unassembled WGS sequence"/>
</dbReference>
<dbReference type="InterPro" id="IPR012318">
    <property type="entry name" value="HTH_CRP"/>
</dbReference>
<proteinExistence type="predicted"/>
<dbReference type="PROSITE" id="PS51063">
    <property type="entry name" value="HTH_CRP_2"/>
    <property type="match status" value="1"/>
</dbReference>
<evidence type="ECO:0000256" key="4">
    <source>
        <dbReference type="SAM" id="Coils"/>
    </source>
</evidence>
<dbReference type="OrthoDB" id="1162835at2"/>
<dbReference type="InterPro" id="IPR000595">
    <property type="entry name" value="cNMP-bd_dom"/>
</dbReference>